<name>Q1LNQ8_CUPMC</name>
<comment type="similarity">
    <text evidence="1">Belongs to the short-chain dehydrogenases/reductases (SDR) family.</text>
</comment>
<dbReference type="PRINTS" id="PR00081">
    <property type="entry name" value="GDHRDH"/>
</dbReference>
<dbReference type="PANTHER" id="PTHR24321">
    <property type="entry name" value="DEHYDROGENASES, SHORT CHAIN"/>
    <property type="match status" value="1"/>
</dbReference>
<dbReference type="STRING" id="266264.Rmet_1335"/>
<dbReference type="InterPro" id="IPR036291">
    <property type="entry name" value="NAD(P)-bd_dom_sf"/>
</dbReference>
<dbReference type="EMBL" id="CP000352">
    <property type="protein sequence ID" value="ABF08218.1"/>
    <property type="molecule type" value="Genomic_DNA"/>
</dbReference>
<keyword evidence="4" id="KW-1185">Reference proteome</keyword>
<accession>Q1LNQ8</accession>
<dbReference type="Pfam" id="PF13561">
    <property type="entry name" value="adh_short_C2"/>
    <property type="match status" value="1"/>
</dbReference>
<gene>
    <name evidence="3" type="primary">chnA</name>
    <name evidence="3" type="ordered locus">Rmet_1335</name>
</gene>
<dbReference type="PROSITE" id="PS00061">
    <property type="entry name" value="ADH_SHORT"/>
    <property type="match status" value="1"/>
</dbReference>
<protein>
    <submittedName>
        <fullName evidence="3">Cyclohexanol dehydrogenase (Protein belongs to CMGI-2)</fullName>
    </submittedName>
</protein>
<dbReference type="Gene3D" id="3.40.50.720">
    <property type="entry name" value="NAD(P)-binding Rossmann-like Domain"/>
    <property type="match status" value="1"/>
</dbReference>
<evidence type="ECO:0000256" key="2">
    <source>
        <dbReference type="ARBA" id="ARBA00023002"/>
    </source>
</evidence>
<evidence type="ECO:0000256" key="1">
    <source>
        <dbReference type="ARBA" id="ARBA00006484"/>
    </source>
</evidence>
<dbReference type="InterPro" id="IPR002347">
    <property type="entry name" value="SDR_fam"/>
</dbReference>
<organism evidence="3 4">
    <name type="scientific">Cupriavidus metallidurans (strain ATCC 43123 / DSM 2839 / NBRC 102507 / CH34)</name>
    <name type="common">Ralstonia metallidurans</name>
    <dbReference type="NCBI Taxonomy" id="266264"/>
    <lineage>
        <taxon>Bacteria</taxon>
        <taxon>Pseudomonadati</taxon>
        <taxon>Pseudomonadota</taxon>
        <taxon>Betaproteobacteria</taxon>
        <taxon>Burkholderiales</taxon>
        <taxon>Burkholderiaceae</taxon>
        <taxon>Cupriavidus</taxon>
    </lineage>
</organism>
<dbReference type="PRINTS" id="PR00080">
    <property type="entry name" value="SDRFAMILY"/>
</dbReference>
<sequence>MNQSNPEGGRFTMKYIFKGDSALVSGAGSGIGEATAHLLAINGVQVVASDIDFEAARRVTQAIIAAGGRAVAHEGNAAKPEDAGAAVQCALKHFGSLHLAFNNAGIAGELKPAGELAAEEWQRVIDTNLSGVQHAMRAQIPAILAAGGGAIVNMSSVLGLVGSADAPAYVAAKHGVTGLTRSAALAYSAQGVRINSLHPGYIETPLLKALDEATLAALKGLHAIGRLGRPEEIAHAACFLLSEGASFMCGSAMVVDGGYTAA</sequence>
<reference evidence="4" key="1">
    <citation type="journal article" date="2010" name="PLoS ONE">
        <title>The complete genome sequence of Cupriavidus metallidurans strain CH34, a master survivalist in harsh and anthropogenic environments.</title>
        <authorList>
            <person name="Janssen P.J."/>
            <person name="Van Houdt R."/>
            <person name="Moors H."/>
            <person name="Monsieurs P."/>
            <person name="Morin N."/>
            <person name="Michaux A."/>
            <person name="Benotmane M.A."/>
            <person name="Leys N."/>
            <person name="Vallaeys T."/>
            <person name="Lapidus A."/>
            <person name="Monchy S."/>
            <person name="Medigue C."/>
            <person name="Taghavi S."/>
            <person name="McCorkle S."/>
            <person name="Dunn J."/>
            <person name="van der Lelie D."/>
            <person name="Mergeay M."/>
        </authorList>
    </citation>
    <scope>NUCLEOTIDE SEQUENCE [LARGE SCALE GENOMIC DNA]</scope>
    <source>
        <strain evidence="4">ATCC 43123 / DSM 2839 / NBRC 102507 / CH34</strain>
    </source>
</reference>
<dbReference type="CDD" id="cd05233">
    <property type="entry name" value="SDR_c"/>
    <property type="match status" value="1"/>
</dbReference>
<dbReference type="GO" id="GO:0016491">
    <property type="term" value="F:oxidoreductase activity"/>
    <property type="evidence" value="ECO:0007669"/>
    <property type="project" value="UniProtKB-KW"/>
</dbReference>
<dbReference type="eggNOG" id="COG1028">
    <property type="taxonomic scope" value="Bacteria"/>
</dbReference>
<dbReference type="InterPro" id="IPR020904">
    <property type="entry name" value="Sc_DH/Rdtase_CS"/>
</dbReference>
<keyword evidence="2" id="KW-0560">Oxidoreductase</keyword>
<proteinExistence type="inferred from homology"/>
<dbReference type="FunFam" id="3.40.50.720:FF:000084">
    <property type="entry name" value="Short-chain dehydrogenase reductase"/>
    <property type="match status" value="1"/>
</dbReference>
<dbReference type="AlphaFoldDB" id="Q1LNQ8"/>
<dbReference type="SUPFAM" id="SSF51735">
    <property type="entry name" value="NAD(P)-binding Rossmann-fold domains"/>
    <property type="match status" value="1"/>
</dbReference>
<evidence type="ECO:0000313" key="4">
    <source>
        <dbReference type="Proteomes" id="UP000002429"/>
    </source>
</evidence>
<dbReference type="KEGG" id="rme:Rmet_1335"/>
<evidence type="ECO:0000313" key="3">
    <source>
        <dbReference type="EMBL" id="ABF08218.1"/>
    </source>
</evidence>
<dbReference type="Proteomes" id="UP000002429">
    <property type="component" value="Chromosome"/>
</dbReference>
<dbReference type="HOGENOM" id="CLU_010194_1_0_4"/>
<dbReference type="PANTHER" id="PTHR24321:SF8">
    <property type="entry name" value="ESTRADIOL 17-BETA-DEHYDROGENASE 8-RELATED"/>
    <property type="match status" value="1"/>
</dbReference>